<dbReference type="RefSeq" id="WP_036154559.1">
    <property type="nucleotide sequence ID" value="NZ_AVCX01000006.1"/>
</dbReference>
<reference evidence="2 3" key="1">
    <citation type="submission" date="2014-02" db="EMBL/GenBank/DDBJ databases">
        <title>Draft genome sequence of Lysinibacillus odysseyi NBRC 100172.</title>
        <authorList>
            <person name="Zhang F."/>
            <person name="Wang G."/>
            <person name="Zhang L."/>
        </authorList>
    </citation>
    <scope>NUCLEOTIDE SEQUENCE [LARGE SCALE GENOMIC DNA]</scope>
    <source>
        <strain evidence="2 3">NBRC 100172</strain>
    </source>
</reference>
<keyword evidence="1" id="KW-0472">Membrane</keyword>
<proteinExistence type="predicted"/>
<gene>
    <name evidence="2" type="ORF">CD32_11210</name>
</gene>
<evidence type="ECO:0000313" key="2">
    <source>
        <dbReference type="EMBL" id="KGR85015.1"/>
    </source>
</evidence>
<evidence type="ECO:0000313" key="3">
    <source>
        <dbReference type="Proteomes" id="UP000030437"/>
    </source>
</evidence>
<dbReference type="Proteomes" id="UP000030437">
    <property type="component" value="Unassembled WGS sequence"/>
</dbReference>
<comment type="caution">
    <text evidence="2">The sequence shown here is derived from an EMBL/GenBank/DDBJ whole genome shotgun (WGS) entry which is preliminary data.</text>
</comment>
<dbReference type="Gene3D" id="1.20.1250.20">
    <property type="entry name" value="MFS general substrate transporter like domains"/>
    <property type="match status" value="1"/>
</dbReference>
<keyword evidence="1" id="KW-0812">Transmembrane</keyword>
<name>A0A0A3ING3_9BACI</name>
<feature type="transmembrane region" description="Helical" evidence="1">
    <location>
        <begin position="20"/>
        <end position="44"/>
    </location>
</feature>
<evidence type="ECO:0000256" key="1">
    <source>
        <dbReference type="SAM" id="Phobius"/>
    </source>
</evidence>
<keyword evidence="3" id="KW-1185">Reference proteome</keyword>
<dbReference type="SUPFAM" id="SSF103473">
    <property type="entry name" value="MFS general substrate transporter"/>
    <property type="match status" value="1"/>
</dbReference>
<keyword evidence="1" id="KW-1133">Transmembrane helix</keyword>
<organism evidence="2 3">
    <name type="scientific">Lysinibacillus odysseyi 34hs-1 = NBRC 100172</name>
    <dbReference type="NCBI Taxonomy" id="1220589"/>
    <lineage>
        <taxon>Bacteria</taxon>
        <taxon>Bacillati</taxon>
        <taxon>Bacillota</taxon>
        <taxon>Bacilli</taxon>
        <taxon>Bacillales</taxon>
        <taxon>Bacillaceae</taxon>
        <taxon>Lysinibacillus</taxon>
    </lineage>
</organism>
<evidence type="ECO:0008006" key="4">
    <source>
        <dbReference type="Google" id="ProtNLM"/>
    </source>
</evidence>
<accession>A0A0A3ING3</accession>
<dbReference type="InterPro" id="IPR036259">
    <property type="entry name" value="MFS_trans_sf"/>
</dbReference>
<protein>
    <recommendedName>
        <fullName evidence="4">Major facilitator superfamily (MFS) profile domain-containing protein</fullName>
    </recommendedName>
</protein>
<dbReference type="eggNOG" id="COG0477">
    <property type="taxonomic scope" value="Bacteria"/>
</dbReference>
<dbReference type="AlphaFoldDB" id="A0A0A3ING3"/>
<dbReference type="EMBL" id="JPVP01000055">
    <property type="protein sequence ID" value="KGR85015.1"/>
    <property type="molecule type" value="Genomic_DNA"/>
</dbReference>
<sequence length="91" mass="9449">MGLGALGFIIVTQLTAHKSIWAMILGTIVIDLGQSFVFTTMFIASSSGIEMKEQGVASAIINTGQQIGSAVKLSVVMSIVSAVFNTSGLLE</sequence>